<feature type="region of interest" description="Disordered" evidence="1">
    <location>
        <begin position="41"/>
        <end position="75"/>
    </location>
</feature>
<organism evidence="2 3">
    <name type="scientific">Vitis vinifera</name>
    <name type="common">Grape</name>
    <dbReference type="NCBI Taxonomy" id="29760"/>
    <lineage>
        <taxon>Eukaryota</taxon>
        <taxon>Viridiplantae</taxon>
        <taxon>Streptophyta</taxon>
        <taxon>Embryophyta</taxon>
        <taxon>Tracheophyta</taxon>
        <taxon>Spermatophyta</taxon>
        <taxon>Magnoliopsida</taxon>
        <taxon>eudicotyledons</taxon>
        <taxon>Gunneridae</taxon>
        <taxon>Pentapetalae</taxon>
        <taxon>rosids</taxon>
        <taxon>Vitales</taxon>
        <taxon>Vitaceae</taxon>
        <taxon>Viteae</taxon>
        <taxon>Vitis</taxon>
    </lineage>
</organism>
<sequence>MIIRSLQSRYAKHLMGFPQTDFGSLVQALYGIEEGISRGLWVDSSPSDSKGKKSGSGPRPSGVGTIVTTPPLQPTPPRFRTGLHCAYHEKAGHDTDNCSALRQVIQDLIDQGLIPRPFKLAPNRIPRRPSAPPGYLQHAPPLTLFILFPEGYGPAHRDVQIVTRSGRVAHPPPVDRSFAGTASRDEIQRNDDEILRQPSGADSLAGQRLCPECWRHTIFPSSEAKVLHEGRIITIQSDWDVVTSSEPVLQISHSEDDLHLTEFTFDEVTISMDHASLLSQLIIHTLWVRLHSYGRGCTLHGATAQGQNHAPHIEGIVCILEAVEVQDLQRTLDRCIWAVFDYDILVDTVIDVDGVTLPDSCTDEMDMIGVGRIFDAVPHGPHSDFDLFGVSMIDTDDVTLYDACTDEMDMIDDDDFASVVTTDVITVEATSNFVDPPLSFNTMSGFVTHFDDVAGGIIMI</sequence>
<dbReference type="AlphaFoldDB" id="A0A438CDK3"/>
<feature type="compositionally biased region" description="Low complexity" evidence="1">
    <location>
        <begin position="55"/>
        <end position="64"/>
    </location>
</feature>
<evidence type="ECO:0000256" key="1">
    <source>
        <dbReference type="SAM" id="MobiDB-lite"/>
    </source>
</evidence>
<reference evidence="2 3" key="1">
    <citation type="journal article" date="2018" name="PLoS Genet.">
        <title>Population sequencing reveals clonal diversity and ancestral inbreeding in the grapevine cultivar Chardonnay.</title>
        <authorList>
            <person name="Roach M.J."/>
            <person name="Johnson D.L."/>
            <person name="Bohlmann J."/>
            <person name="van Vuuren H.J."/>
            <person name="Jones S.J."/>
            <person name="Pretorius I.S."/>
            <person name="Schmidt S.A."/>
            <person name="Borneman A.R."/>
        </authorList>
    </citation>
    <scope>NUCLEOTIDE SEQUENCE [LARGE SCALE GENOMIC DNA]</scope>
    <source>
        <strain evidence="3">cv. Chardonnay</strain>
        <tissue evidence="2">Leaf</tissue>
    </source>
</reference>
<dbReference type="EMBL" id="QGNW01002302">
    <property type="protein sequence ID" value="RVW21282.1"/>
    <property type="molecule type" value="Genomic_DNA"/>
</dbReference>
<comment type="caution">
    <text evidence="2">The sequence shown here is derived from an EMBL/GenBank/DDBJ whole genome shotgun (WGS) entry which is preliminary data.</text>
</comment>
<evidence type="ECO:0000313" key="2">
    <source>
        <dbReference type="EMBL" id="RVW21282.1"/>
    </source>
</evidence>
<proteinExistence type="predicted"/>
<evidence type="ECO:0000313" key="3">
    <source>
        <dbReference type="Proteomes" id="UP000288805"/>
    </source>
</evidence>
<gene>
    <name evidence="2" type="ORF">CK203_107337</name>
</gene>
<dbReference type="Proteomes" id="UP000288805">
    <property type="component" value="Unassembled WGS sequence"/>
</dbReference>
<protein>
    <submittedName>
        <fullName evidence="2">Uncharacterized protein</fullName>
    </submittedName>
</protein>
<accession>A0A438CDK3</accession>
<name>A0A438CDK3_VITVI</name>